<feature type="region of interest" description="Disordered" evidence="2">
    <location>
        <begin position="1"/>
        <end position="23"/>
    </location>
</feature>
<evidence type="ECO:0000313" key="5">
    <source>
        <dbReference type="Proteomes" id="UP001221898"/>
    </source>
</evidence>
<dbReference type="PANTHER" id="PTHR28663:SF1">
    <property type="entry name" value="CILIA- AND FLAGELLA- ASSOCIATED PROTEIN 210"/>
    <property type="match status" value="1"/>
</dbReference>
<feature type="region of interest" description="Disordered" evidence="2">
    <location>
        <begin position="129"/>
        <end position="150"/>
    </location>
</feature>
<feature type="domain" description="Trichohyalin-plectin-homology" evidence="3">
    <location>
        <begin position="4"/>
        <end position="295"/>
    </location>
</feature>
<reference evidence="4" key="1">
    <citation type="journal article" date="2023" name="Science">
        <title>Genome structures resolve the early diversification of teleost fishes.</title>
        <authorList>
            <person name="Parey E."/>
            <person name="Louis A."/>
            <person name="Montfort J."/>
            <person name="Bouchez O."/>
            <person name="Roques C."/>
            <person name="Iampietro C."/>
            <person name="Lluch J."/>
            <person name="Castinel A."/>
            <person name="Donnadieu C."/>
            <person name="Desvignes T."/>
            <person name="Floi Bucao C."/>
            <person name="Jouanno E."/>
            <person name="Wen M."/>
            <person name="Mejri S."/>
            <person name="Dirks R."/>
            <person name="Jansen H."/>
            <person name="Henkel C."/>
            <person name="Chen W.J."/>
            <person name="Zahm M."/>
            <person name="Cabau C."/>
            <person name="Klopp C."/>
            <person name="Thompson A.W."/>
            <person name="Robinson-Rechavi M."/>
            <person name="Braasch I."/>
            <person name="Lecointre G."/>
            <person name="Bobe J."/>
            <person name="Postlethwait J.H."/>
            <person name="Berthelot C."/>
            <person name="Roest Crollius H."/>
            <person name="Guiguen Y."/>
        </authorList>
    </citation>
    <scope>NUCLEOTIDE SEQUENCE</scope>
    <source>
        <strain evidence="4">NC1722</strain>
    </source>
</reference>
<dbReference type="PANTHER" id="PTHR28663">
    <property type="entry name" value="COILED-COIL DOMAIN-CONTAINING PROTEIN 173"/>
    <property type="match status" value="1"/>
</dbReference>
<organism evidence="4 5">
    <name type="scientific">Aldrovandia affinis</name>
    <dbReference type="NCBI Taxonomy" id="143900"/>
    <lineage>
        <taxon>Eukaryota</taxon>
        <taxon>Metazoa</taxon>
        <taxon>Chordata</taxon>
        <taxon>Craniata</taxon>
        <taxon>Vertebrata</taxon>
        <taxon>Euteleostomi</taxon>
        <taxon>Actinopterygii</taxon>
        <taxon>Neopterygii</taxon>
        <taxon>Teleostei</taxon>
        <taxon>Notacanthiformes</taxon>
        <taxon>Halosauridae</taxon>
        <taxon>Aldrovandia</taxon>
    </lineage>
</organism>
<dbReference type="GO" id="GO:0005879">
    <property type="term" value="C:axonemal microtubule"/>
    <property type="evidence" value="ECO:0007669"/>
    <property type="project" value="TreeGrafter"/>
</dbReference>
<evidence type="ECO:0000256" key="2">
    <source>
        <dbReference type="SAM" id="MobiDB-lite"/>
    </source>
</evidence>
<dbReference type="AlphaFoldDB" id="A0AAD7R6H8"/>
<keyword evidence="1" id="KW-0175">Coiled coil</keyword>
<proteinExistence type="predicted"/>
<dbReference type="Pfam" id="PF13868">
    <property type="entry name" value="TPH"/>
    <property type="match status" value="1"/>
</dbReference>
<dbReference type="EMBL" id="JAINUG010000518">
    <property type="protein sequence ID" value="KAJ8366987.1"/>
    <property type="molecule type" value="Genomic_DNA"/>
</dbReference>
<accession>A0AAD7R6H8</accession>
<name>A0AAD7R6H8_9TELE</name>
<dbReference type="Proteomes" id="UP001221898">
    <property type="component" value="Unassembled WGS sequence"/>
</dbReference>
<protein>
    <recommendedName>
        <fullName evidence="3">Trichohyalin-plectin-homology domain-containing protein</fullName>
    </recommendedName>
</protein>
<evidence type="ECO:0000259" key="3">
    <source>
        <dbReference type="Pfam" id="PF13868"/>
    </source>
</evidence>
<dbReference type="InterPro" id="IPR043597">
    <property type="entry name" value="TPH_dom"/>
</dbReference>
<gene>
    <name evidence="4" type="ORF">AAFF_G00334100</name>
</gene>
<dbReference type="InterPro" id="IPR039986">
    <property type="entry name" value="CFAP210"/>
</dbReference>
<evidence type="ECO:0000256" key="1">
    <source>
        <dbReference type="ARBA" id="ARBA00023054"/>
    </source>
</evidence>
<sequence>MLGLEKEQQIARQREVEKRAYGEDLRQQMREMEQRRMQEKLYKDKDIGESRQIEKQYERQQWMLKQKQQQEATDARNSHIEHLASTTRNRARENTVEKQEEEDRRCFVFQKDLWTNMCNENRADRCRQRKSQSEMLGEELATQEREKTRKSELMNARTVAKSVAQQDATFDNTQDCKKQINLEMASSFAAHREYKQREQQFRAMEERRTAEYTLQANKDADRAYRDSQRLVAQRKREEQMVMDNALHQQIAQKRVQEQVRKRDEAAFDQRNFKVLAQEDLEFQMYAKGVIDAAEDANRNTIPLQRVSGRGLDLGLAPFLEESGPIIWFLVPDIVNCLSM</sequence>
<evidence type="ECO:0000313" key="4">
    <source>
        <dbReference type="EMBL" id="KAJ8366987.1"/>
    </source>
</evidence>
<comment type="caution">
    <text evidence="4">The sequence shown here is derived from an EMBL/GenBank/DDBJ whole genome shotgun (WGS) entry which is preliminary data.</text>
</comment>
<keyword evidence="5" id="KW-1185">Reference proteome</keyword>